<gene>
    <name evidence="2" type="ORF">LVIROSA_LOCUS17579</name>
</gene>
<dbReference type="Proteomes" id="UP001157418">
    <property type="component" value="Unassembled WGS sequence"/>
</dbReference>
<dbReference type="AlphaFoldDB" id="A0AAU9MXQ9"/>
<name>A0AAU9MXQ9_9ASTR</name>
<comment type="caution">
    <text evidence="2">The sequence shown here is derived from an EMBL/GenBank/DDBJ whole genome shotgun (WGS) entry which is preliminary data.</text>
</comment>
<organism evidence="2 3">
    <name type="scientific">Lactuca virosa</name>
    <dbReference type="NCBI Taxonomy" id="75947"/>
    <lineage>
        <taxon>Eukaryota</taxon>
        <taxon>Viridiplantae</taxon>
        <taxon>Streptophyta</taxon>
        <taxon>Embryophyta</taxon>
        <taxon>Tracheophyta</taxon>
        <taxon>Spermatophyta</taxon>
        <taxon>Magnoliopsida</taxon>
        <taxon>eudicotyledons</taxon>
        <taxon>Gunneridae</taxon>
        <taxon>Pentapetalae</taxon>
        <taxon>asterids</taxon>
        <taxon>campanulids</taxon>
        <taxon>Asterales</taxon>
        <taxon>Asteraceae</taxon>
        <taxon>Cichorioideae</taxon>
        <taxon>Cichorieae</taxon>
        <taxon>Lactucinae</taxon>
        <taxon>Lactuca</taxon>
    </lineage>
</organism>
<feature type="compositionally biased region" description="Pro residues" evidence="1">
    <location>
        <begin position="34"/>
        <end position="47"/>
    </location>
</feature>
<protein>
    <submittedName>
        <fullName evidence="2">Uncharacterized protein</fullName>
    </submittedName>
</protein>
<reference evidence="2 3" key="1">
    <citation type="submission" date="2022-01" db="EMBL/GenBank/DDBJ databases">
        <authorList>
            <person name="Xiong W."/>
            <person name="Schranz E."/>
        </authorList>
    </citation>
    <scope>NUCLEOTIDE SEQUENCE [LARGE SCALE GENOMIC DNA]</scope>
</reference>
<evidence type="ECO:0000313" key="2">
    <source>
        <dbReference type="EMBL" id="CAH1430829.1"/>
    </source>
</evidence>
<feature type="compositionally biased region" description="Polar residues" evidence="1">
    <location>
        <begin position="48"/>
        <end position="72"/>
    </location>
</feature>
<dbReference type="EMBL" id="CAKMRJ010003334">
    <property type="protein sequence ID" value="CAH1430829.1"/>
    <property type="molecule type" value="Genomic_DNA"/>
</dbReference>
<proteinExistence type="predicted"/>
<evidence type="ECO:0000313" key="3">
    <source>
        <dbReference type="Proteomes" id="UP001157418"/>
    </source>
</evidence>
<evidence type="ECO:0000256" key="1">
    <source>
        <dbReference type="SAM" id="MobiDB-lite"/>
    </source>
</evidence>
<sequence length="82" mass="8988">MTTTNLFSPFLFFFIPTFPPPPNPPSTPIFLHPSSPPTSPQFNPSPPHNSTHNSIHPLPTIQSIPSPNTPISVSDFRSDNLV</sequence>
<keyword evidence="3" id="KW-1185">Reference proteome</keyword>
<feature type="region of interest" description="Disordered" evidence="1">
    <location>
        <begin position="24"/>
        <end position="82"/>
    </location>
</feature>
<accession>A0AAU9MXQ9</accession>